<dbReference type="CDD" id="cd06530">
    <property type="entry name" value="S26_SPase_I"/>
    <property type="match status" value="1"/>
</dbReference>
<dbReference type="PANTHER" id="PTHR43390:SF1">
    <property type="entry name" value="CHLOROPLAST PROCESSING PEPTIDASE"/>
    <property type="match status" value="1"/>
</dbReference>
<dbReference type="EC" id="3.4.21.89" evidence="4 7"/>
<dbReference type="GO" id="GO:0009003">
    <property type="term" value="F:signal peptidase activity"/>
    <property type="evidence" value="ECO:0007669"/>
    <property type="project" value="UniProtKB-EC"/>
</dbReference>
<dbReference type="Proteomes" id="UP000461585">
    <property type="component" value="Unassembled WGS sequence"/>
</dbReference>
<reference evidence="9 10" key="1">
    <citation type="submission" date="2020-01" db="EMBL/GenBank/DDBJ databases">
        <title>Anaeroalcalibacter tamaniensis gen. nov., sp. nov., moderately halophilic strictly anaerobic fermenter bacterium from mud volcano of Taman peninsula.</title>
        <authorList>
            <person name="Frolova A."/>
            <person name="Merkel A.Y."/>
            <person name="Slobodkin A.I."/>
        </authorList>
    </citation>
    <scope>NUCLEOTIDE SEQUENCE [LARGE SCALE GENOMIC DNA]</scope>
    <source>
        <strain evidence="9 10">F-3ap</strain>
    </source>
</reference>
<comment type="similarity">
    <text evidence="3 7">Belongs to the peptidase S26 family.</text>
</comment>
<dbReference type="PRINTS" id="PR00727">
    <property type="entry name" value="LEADERPTASE"/>
</dbReference>
<evidence type="ECO:0000313" key="10">
    <source>
        <dbReference type="Proteomes" id="UP000461585"/>
    </source>
</evidence>
<dbReference type="EMBL" id="JAAEEH010000010">
    <property type="protein sequence ID" value="NDL67098.1"/>
    <property type="molecule type" value="Genomic_DNA"/>
</dbReference>
<dbReference type="GO" id="GO:0004252">
    <property type="term" value="F:serine-type endopeptidase activity"/>
    <property type="evidence" value="ECO:0007669"/>
    <property type="project" value="InterPro"/>
</dbReference>
<dbReference type="NCBIfam" id="TIGR02227">
    <property type="entry name" value="sigpep_I_bact"/>
    <property type="match status" value="1"/>
</dbReference>
<dbReference type="GO" id="GO:0005886">
    <property type="term" value="C:plasma membrane"/>
    <property type="evidence" value="ECO:0007669"/>
    <property type="project" value="UniProtKB-SubCell"/>
</dbReference>
<dbReference type="SUPFAM" id="SSF51306">
    <property type="entry name" value="LexA/Signal peptidase"/>
    <property type="match status" value="1"/>
</dbReference>
<evidence type="ECO:0000256" key="3">
    <source>
        <dbReference type="ARBA" id="ARBA00009370"/>
    </source>
</evidence>
<keyword evidence="7" id="KW-0645">Protease</keyword>
<organism evidence="9 10">
    <name type="scientific">Anaerotalea alkaliphila</name>
    <dbReference type="NCBI Taxonomy" id="2662126"/>
    <lineage>
        <taxon>Bacteria</taxon>
        <taxon>Bacillati</taxon>
        <taxon>Bacillota</taxon>
        <taxon>Clostridia</taxon>
        <taxon>Eubacteriales</taxon>
        <taxon>Anaerotalea</taxon>
    </lineage>
</organism>
<evidence type="ECO:0000256" key="2">
    <source>
        <dbReference type="ARBA" id="ARBA00004401"/>
    </source>
</evidence>
<comment type="caution">
    <text evidence="9">The sequence shown here is derived from an EMBL/GenBank/DDBJ whole genome shotgun (WGS) entry which is preliminary data.</text>
</comment>
<dbReference type="AlphaFoldDB" id="A0A7X5KMV6"/>
<keyword evidence="5 7" id="KW-0378">Hydrolase</keyword>
<dbReference type="InterPro" id="IPR000223">
    <property type="entry name" value="Pept_S26A_signal_pept_1"/>
</dbReference>
<feature type="active site" evidence="6">
    <location>
        <position position="48"/>
    </location>
</feature>
<evidence type="ECO:0000259" key="8">
    <source>
        <dbReference type="Pfam" id="PF10502"/>
    </source>
</evidence>
<dbReference type="InterPro" id="IPR019757">
    <property type="entry name" value="Pept_S26A_signal_pept_1_Lys-AS"/>
</dbReference>
<keyword evidence="10" id="KW-1185">Reference proteome</keyword>
<dbReference type="Pfam" id="PF10502">
    <property type="entry name" value="Peptidase_S26"/>
    <property type="match status" value="1"/>
</dbReference>
<dbReference type="GO" id="GO:0006465">
    <property type="term" value="P:signal peptide processing"/>
    <property type="evidence" value="ECO:0007669"/>
    <property type="project" value="InterPro"/>
</dbReference>
<feature type="domain" description="Peptidase S26" evidence="8">
    <location>
        <begin position="18"/>
        <end position="196"/>
    </location>
</feature>
<gene>
    <name evidence="9" type="primary">lepB</name>
    <name evidence="9" type="ORF">GXN74_04960</name>
</gene>
<comment type="catalytic activity">
    <reaction evidence="1 7">
        <text>Cleavage of hydrophobic, N-terminal signal or leader sequences from secreted and periplasmic proteins.</text>
        <dbReference type="EC" id="3.4.21.89"/>
    </reaction>
</comment>
<dbReference type="Gene3D" id="2.10.109.10">
    <property type="entry name" value="Umud Fragment, subunit A"/>
    <property type="match status" value="1"/>
</dbReference>
<protein>
    <recommendedName>
        <fullName evidence="4 7">Signal peptidase I</fullName>
        <ecNumber evidence="4 7">3.4.21.89</ecNumber>
    </recommendedName>
</protein>
<sequence length="206" mass="23094">MGVGFLKGWKAGLLREAAEYGKIILVALVATNIINVSLFTLSQVRQSSMETTLMEGDQLVVEKISYTFGKPQAGDIVVFIKDGQVKDDLLSRLFRLYGDMRDKFSGQEGRVRLVKRIVAEPGDLLDVKEGQVYVNGEVLEEPYTQDVTWPGKVEYPYKVPAGTYFAMGDNRDVSLDSRDFGSVPEDNIEGRVIFRIFPFENAGRVR</sequence>
<comment type="subcellular location">
    <subcellularLocation>
        <location evidence="2">Cell membrane</location>
        <topology evidence="2">Single-pass type II membrane protein</topology>
    </subcellularLocation>
    <subcellularLocation>
        <location evidence="7">Membrane</location>
        <topology evidence="7">Single-pass type II membrane protein</topology>
    </subcellularLocation>
</comment>
<evidence type="ECO:0000256" key="5">
    <source>
        <dbReference type="ARBA" id="ARBA00022801"/>
    </source>
</evidence>
<keyword evidence="7" id="KW-0812">Transmembrane</keyword>
<dbReference type="PROSITE" id="PS00760">
    <property type="entry name" value="SPASE_I_2"/>
    <property type="match status" value="1"/>
</dbReference>
<keyword evidence="7" id="KW-0472">Membrane</keyword>
<evidence type="ECO:0000256" key="4">
    <source>
        <dbReference type="ARBA" id="ARBA00013208"/>
    </source>
</evidence>
<evidence type="ECO:0000313" key="9">
    <source>
        <dbReference type="EMBL" id="NDL67098.1"/>
    </source>
</evidence>
<dbReference type="InterPro" id="IPR036286">
    <property type="entry name" value="LexA/Signal_pep-like_sf"/>
</dbReference>
<proteinExistence type="inferred from homology"/>
<keyword evidence="7" id="KW-1133">Transmembrane helix</keyword>
<feature type="active site" evidence="6">
    <location>
        <position position="115"/>
    </location>
</feature>
<evidence type="ECO:0000256" key="6">
    <source>
        <dbReference type="PIRSR" id="PIRSR600223-1"/>
    </source>
</evidence>
<dbReference type="RefSeq" id="WP_162369827.1">
    <property type="nucleotide sequence ID" value="NZ_JAAEEH010000010.1"/>
</dbReference>
<accession>A0A7X5KMV6</accession>
<name>A0A7X5KMV6_9FIRM</name>
<evidence type="ECO:0000256" key="1">
    <source>
        <dbReference type="ARBA" id="ARBA00000677"/>
    </source>
</evidence>
<evidence type="ECO:0000256" key="7">
    <source>
        <dbReference type="RuleBase" id="RU362042"/>
    </source>
</evidence>
<dbReference type="PANTHER" id="PTHR43390">
    <property type="entry name" value="SIGNAL PEPTIDASE I"/>
    <property type="match status" value="1"/>
</dbReference>
<dbReference type="InterPro" id="IPR019533">
    <property type="entry name" value="Peptidase_S26"/>
</dbReference>
<feature type="transmembrane region" description="Helical" evidence="7">
    <location>
        <begin position="20"/>
        <end position="41"/>
    </location>
</feature>